<dbReference type="InterPro" id="IPR001584">
    <property type="entry name" value="Integrase_cat-core"/>
</dbReference>
<dbReference type="Pfam" id="PF00665">
    <property type="entry name" value="rve"/>
    <property type="match status" value="1"/>
</dbReference>
<reference evidence="2 3" key="1">
    <citation type="submission" date="2017-09" db="EMBL/GenBank/DDBJ databases">
        <title>Depth-based differentiation of microbial function through sediment-hosted aquifers and enrichment of novel symbionts in the deep terrestrial subsurface.</title>
        <authorList>
            <person name="Probst A.J."/>
            <person name="Ladd B."/>
            <person name="Jarett J.K."/>
            <person name="Geller-Mcgrath D.E."/>
            <person name="Sieber C.M."/>
            <person name="Emerson J.B."/>
            <person name="Anantharaman K."/>
            <person name="Thomas B.C."/>
            <person name="Malmstrom R."/>
            <person name="Stieglmeier M."/>
            <person name="Klingl A."/>
            <person name="Woyke T."/>
            <person name="Ryan C.M."/>
            <person name="Banfield J.F."/>
        </authorList>
    </citation>
    <scope>NUCLEOTIDE SEQUENCE [LARGE SCALE GENOMIC DNA]</scope>
    <source>
        <strain evidence="2">CG08_land_8_20_14_0_20_45_16</strain>
    </source>
</reference>
<accession>A0A2H0XWU8</accession>
<dbReference type="InterPro" id="IPR012337">
    <property type="entry name" value="RNaseH-like_sf"/>
</dbReference>
<proteinExistence type="predicted"/>
<dbReference type="GO" id="GO:0003676">
    <property type="term" value="F:nucleic acid binding"/>
    <property type="evidence" value="ECO:0007669"/>
    <property type="project" value="InterPro"/>
</dbReference>
<dbReference type="EMBL" id="PEYM01000086">
    <property type="protein sequence ID" value="PIS29423.1"/>
    <property type="molecule type" value="Genomic_DNA"/>
</dbReference>
<evidence type="ECO:0000313" key="2">
    <source>
        <dbReference type="EMBL" id="PIS29423.1"/>
    </source>
</evidence>
<dbReference type="AlphaFoldDB" id="A0A2H0XWU8"/>
<evidence type="ECO:0000313" key="3">
    <source>
        <dbReference type="Proteomes" id="UP000231343"/>
    </source>
</evidence>
<evidence type="ECO:0000259" key="1">
    <source>
        <dbReference type="PROSITE" id="PS50994"/>
    </source>
</evidence>
<gene>
    <name evidence="2" type="ORF">COT42_05370</name>
</gene>
<name>A0A2H0XWU8_UNCSA</name>
<dbReference type="PROSITE" id="PS50994">
    <property type="entry name" value="INTEGRASE"/>
    <property type="match status" value="1"/>
</dbReference>
<dbReference type="Proteomes" id="UP000231343">
    <property type="component" value="Unassembled WGS sequence"/>
</dbReference>
<sequence length="219" mass="25454">MRVDSVHQGDSSKQKGVYYINAIDEVTQWEVVVATKRISESYLLNALSNLLAQFPFMIIEFHSDNGSEYINKQVAALLNKLLIKLTKSRARQCNDNALVESKNGAIIRKWMGYAHIPQQAAKPINQFFKGYFNLYLNCYRPSIFPEIVISQKNKEVKKYRYKNTMTPFRKLKSIPDFTKHLKPNFPLLDLETFLSNHSVNDFTERMVRVHSRLLADIFS</sequence>
<feature type="domain" description="Integrase catalytic" evidence="1">
    <location>
        <begin position="1"/>
        <end position="153"/>
    </location>
</feature>
<protein>
    <recommendedName>
        <fullName evidence="1">Integrase catalytic domain-containing protein</fullName>
    </recommendedName>
</protein>
<dbReference type="GO" id="GO:0015074">
    <property type="term" value="P:DNA integration"/>
    <property type="evidence" value="ECO:0007669"/>
    <property type="project" value="InterPro"/>
</dbReference>
<dbReference type="SUPFAM" id="SSF53098">
    <property type="entry name" value="Ribonuclease H-like"/>
    <property type="match status" value="1"/>
</dbReference>
<dbReference type="InterPro" id="IPR036397">
    <property type="entry name" value="RNaseH_sf"/>
</dbReference>
<organism evidence="2 3">
    <name type="scientific">Candidatus Saganbacteria bacterium CG08_land_8_20_14_0_20_45_16</name>
    <dbReference type="NCBI Taxonomy" id="2014293"/>
    <lineage>
        <taxon>Bacteria</taxon>
        <taxon>Bacillati</taxon>
        <taxon>Saganbacteria</taxon>
    </lineage>
</organism>
<dbReference type="Gene3D" id="3.30.420.10">
    <property type="entry name" value="Ribonuclease H-like superfamily/Ribonuclease H"/>
    <property type="match status" value="1"/>
</dbReference>
<comment type="caution">
    <text evidence="2">The sequence shown here is derived from an EMBL/GenBank/DDBJ whole genome shotgun (WGS) entry which is preliminary data.</text>
</comment>